<organism evidence="4 5">
    <name type="scientific">Papillibacter cinnamivorans DSM 12816</name>
    <dbReference type="NCBI Taxonomy" id="1122930"/>
    <lineage>
        <taxon>Bacteria</taxon>
        <taxon>Bacillati</taxon>
        <taxon>Bacillota</taxon>
        <taxon>Clostridia</taxon>
        <taxon>Eubacteriales</taxon>
        <taxon>Oscillospiraceae</taxon>
        <taxon>Papillibacter</taxon>
    </lineage>
</organism>
<dbReference type="Pfam" id="PF03323">
    <property type="entry name" value="GerA"/>
    <property type="match status" value="1"/>
</dbReference>
<dbReference type="PIRSF" id="PIRSF005690">
    <property type="entry name" value="GerBA"/>
    <property type="match status" value="1"/>
</dbReference>
<dbReference type="AlphaFoldDB" id="A0A1W2CY21"/>
<dbReference type="GO" id="GO:0009847">
    <property type="term" value="P:spore germination"/>
    <property type="evidence" value="ECO:0007669"/>
    <property type="project" value="InterPro"/>
</dbReference>
<dbReference type="Proteomes" id="UP000192790">
    <property type="component" value="Unassembled WGS sequence"/>
</dbReference>
<dbReference type="EMBL" id="FWXW01000014">
    <property type="protein sequence ID" value="SMC90123.1"/>
    <property type="molecule type" value="Genomic_DNA"/>
</dbReference>
<feature type="transmembrane region" description="Helical" evidence="3">
    <location>
        <begin position="461"/>
        <end position="484"/>
    </location>
</feature>
<keyword evidence="5" id="KW-1185">Reference proteome</keyword>
<proteinExistence type="inferred from homology"/>
<dbReference type="PANTHER" id="PTHR22550">
    <property type="entry name" value="SPORE GERMINATION PROTEIN"/>
    <property type="match status" value="1"/>
</dbReference>
<accession>A0A1W2CY21</accession>
<keyword evidence="3" id="KW-0812">Transmembrane</keyword>
<evidence type="ECO:0000256" key="3">
    <source>
        <dbReference type="SAM" id="Phobius"/>
    </source>
</evidence>
<feature type="transmembrane region" description="Helical" evidence="3">
    <location>
        <begin position="419"/>
        <end position="449"/>
    </location>
</feature>
<keyword evidence="3" id="KW-1133">Transmembrane helix</keyword>
<keyword evidence="2 3" id="KW-0472">Membrane</keyword>
<dbReference type="PANTHER" id="PTHR22550:SF5">
    <property type="entry name" value="LEUCINE ZIPPER PROTEIN 4"/>
    <property type="match status" value="1"/>
</dbReference>
<dbReference type="STRING" id="1122930.SAMN02745168_0264"/>
<protein>
    <submittedName>
        <fullName evidence="4">Spore germination protein KA</fullName>
    </submittedName>
</protein>
<evidence type="ECO:0000313" key="4">
    <source>
        <dbReference type="EMBL" id="SMC90123.1"/>
    </source>
</evidence>
<name>A0A1W2CY21_9FIRM</name>
<reference evidence="4 5" key="1">
    <citation type="submission" date="2017-04" db="EMBL/GenBank/DDBJ databases">
        <authorList>
            <person name="Afonso C.L."/>
            <person name="Miller P.J."/>
            <person name="Scott M.A."/>
            <person name="Spackman E."/>
            <person name="Goraichik I."/>
            <person name="Dimitrov K.M."/>
            <person name="Suarez D.L."/>
            <person name="Swayne D.E."/>
        </authorList>
    </citation>
    <scope>NUCLEOTIDE SEQUENCE [LARGE SCALE GENOMIC DNA]</scope>
    <source>
        <strain evidence="4 5">DSM 12816</strain>
    </source>
</reference>
<evidence type="ECO:0000256" key="1">
    <source>
        <dbReference type="ARBA" id="ARBA00005278"/>
    </source>
</evidence>
<dbReference type="GO" id="GO:0016020">
    <property type="term" value="C:membrane"/>
    <property type="evidence" value="ECO:0007669"/>
    <property type="project" value="InterPro"/>
</dbReference>
<sequence>MQYYESRLKIRGVIMFRENLKKITYWMVKRQLVANDEVIGERPPVQEENLSGNLKENIARIREEMGNSADLVVREFSCGSGRGMPVALVYVDGMANAKILNESAIKPLMFGTGLKNDACRHGKCTLADLKEKLLSIAEVNTLQTLDSLLQGILSGDTALLADESREALMLTSKGFEKRSVTEPLSEAVIRGPREGFTESIRTNTSLLRRKIKNPALTIESMTIGEKTRTAVCFAYIRGVANEELISSIRDRLKAVRTDAVLDSGCLEEYIEDAPFSIFPTLGYTEKPDVAAAKILEGRAAILVDGSPFALTAPLLFIEGFQSAEDYYFRSYYMSLVRVLRYISYIITIFAPALYVAITTFHQELLPTDLLFTMAAAREGIPFPAVEEALIMLITFEILREAGVRLPRPVGQALSIVGALVIGDAAVSAGLIGAPMVIVIAITAVSVFLTPNLANTAAILRLIFLFLAGFMGGYGITIGFIGVLIHLGSLKSFGFPYFAPFAPYRSADMKDAVIRSPLWMLATRPEKMARRDRKRLDFFVPPADGTKNEQGE</sequence>
<feature type="transmembrane region" description="Helical" evidence="3">
    <location>
        <begin position="338"/>
        <end position="360"/>
    </location>
</feature>
<evidence type="ECO:0000313" key="5">
    <source>
        <dbReference type="Proteomes" id="UP000192790"/>
    </source>
</evidence>
<dbReference type="InterPro" id="IPR004995">
    <property type="entry name" value="Spore_Ger"/>
</dbReference>
<comment type="similarity">
    <text evidence="1">Belongs to the GerABKA family.</text>
</comment>
<evidence type="ECO:0000256" key="2">
    <source>
        <dbReference type="ARBA" id="ARBA00023136"/>
    </source>
</evidence>
<gene>
    <name evidence="4" type="ORF">SAMN02745168_0264</name>
</gene>
<dbReference type="InterPro" id="IPR050768">
    <property type="entry name" value="UPF0353/GerABKA_families"/>
</dbReference>